<accession>A0AAD9K1F2</accession>
<sequence length="306" mass="35979">PVLISDVVEKWPAYNWTGEFLNQNYGQEQVVMKAVDNDLSQAVSVAVPLYRFYKNTDKAHPKSWTYVEDELFIPMRPELRSDIGNSEYLQEDFFQMFPEDVRPWNAMLLWGTKYSRSSLHMDPYNWTGTNAVIRGHKWWKLYPPGQDEYLYVMQDKRSGFPLDCYKYNSVVDAFDPDLEKYPLFEKAVSIMFDQLPGEMLIIPSGWFHQAYNSEETLAISSQVMNRNNYRVVLEEILKVENIDREKLPTDIDQLSPQEQVEKVMSLLPKELIERGRTITQGVLKQMKLKSDQYTEPESIFLNKRQV</sequence>
<dbReference type="PANTHER" id="PTHR12480">
    <property type="entry name" value="ARGININE DEMETHYLASE AND LYSYL-HYDROXYLASE JMJD"/>
    <property type="match status" value="1"/>
</dbReference>
<dbReference type="EMBL" id="JAODUP010000085">
    <property type="protein sequence ID" value="KAK2163111.1"/>
    <property type="molecule type" value="Genomic_DNA"/>
</dbReference>
<evidence type="ECO:0000259" key="1">
    <source>
        <dbReference type="PROSITE" id="PS51184"/>
    </source>
</evidence>
<feature type="non-terminal residue" evidence="2">
    <location>
        <position position="1"/>
    </location>
</feature>
<dbReference type="Proteomes" id="UP001208570">
    <property type="component" value="Unassembled WGS sequence"/>
</dbReference>
<dbReference type="InterPro" id="IPR050910">
    <property type="entry name" value="JMJD6_ArgDemeth/LysHydrox"/>
</dbReference>
<gene>
    <name evidence="2" type="ORF">LSH36_85g01013</name>
</gene>
<feature type="domain" description="JmjC" evidence="1">
    <location>
        <begin position="62"/>
        <end position="240"/>
    </location>
</feature>
<dbReference type="PANTHER" id="PTHR12480:SF21">
    <property type="entry name" value="JMJC DOMAIN-CONTAINING PROTEIN 8"/>
    <property type="match status" value="1"/>
</dbReference>
<dbReference type="InterPro" id="IPR041667">
    <property type="entry name" value="Cupin_8"/>
</dbReference>
<name>A0AAD9K1F2_9ANNE</name>
<keyword evidence="3" id="KW-1185">Reference proteome</keyword>
<dbReference type="Gene3D" id="2.60.120.650">
    <property type="entry name" value="Cupin"/>
    <property type="match status" value="1"/>
</dbReference>
<dbReference type="SMART" id="SM00558">
    <property type="entry name" value="JmjC"/>
    <property type="match status" value="1"/>
</dbReference>
<dbReference type="GO" id="GO:0000987">
    <property type="term" value="F:cis-regulatory region sequence-specific DNA binding"/>
    <property type="evidence" value="ECO:0007669"/>
    <property type="project" value="TreeGrafter"/>
</dbReference>
<dbReference type="GO" id="GO:0005634">
    <property type="term" value="C:nucleus"/>
    <property type="evidence" value="ECO:0007669"/>
    <property type="project" value="TreeGrafter"/>
</dbReference>
<proteinExistence type="predicted"/>
<evidence type="ECO:0000313" key="3">
    <source>
        <dbReference type="Proteomes" id="UP001208570"/>
    </source>
</evidence>
<dbReference type="Pfam" id="PF13621">
    <property type="entry name" value="Cupin_8"/>
    <property type="match status" value="1"/>
</dbReference>
<evidence type="ECO:0000313" key="2">
    <source>
        <dbReference type="EMBL" id="KAK2163111.1"/>
    </source>
</evidence>
<reference evidence="2" key="1">
    <citation type="journal article" date="2023" name="Mol. Biol. Evol.">
        <title>Third-Generation Sequencing Reveals the Adaptive Role of the Epigenome in Three Deep-Sea Polychaetes.</title>
        <authorList>
            <person name="Perez M."/>
            <person name="Aroh O."/>
            <person name="Sun Y."/>
            <person name="Lan Y."/>
            <person name="Juniper S.K."/>
            <person name="Young C.R."/>
            <person name="Angers B."/>
            <person name="Qian P.Y."/>
        </authorList>
    </citation>
    <scope>NUCLEOTIDE SEQUENCE</scope>
    <source>
        <strain evidence="2">P08H-3</strain>
    </source>
</reference>
<dbReference type="SUPFAM" id="SSF51197">
    <property type="entry name" value="Clavaminate synthase-like"/>
    <property type="match status" value="1"/>
</dbReference>
<protein>
    <recommendedName>
        <fullName evidence="1">JmjC domain-containing protein</fullName>
    </recommendedName>
</protein>
<dbReference type="PROSITE" id="PS51184">
    <property type="entry name" value="JMJC"/>
    <property type="match status" value="1"/>
</dbReference>
<organism evidence="2 3">
    <name type="scientific">Paralvinella palmiformis</name>
    <dbReference type="NCBI Taxonomy" id="53620"/>
    <lineage>
        <taxon>Eukaryota</taxon>
        <taxon>Metazoa</taxon>
        <taxon>Spiralia</taxon>
        <taxon>Lophotrochozoa</taxon>
        <taxon>Annelida</taxon>
        <taxon>Polychaeta</taxon>
        <taxon>Sedentaria</taxon>
        <taxon>Canalipalpata</taxon>
        <taxon>Terebellida</taxon>
        <taxon>Terebelliformia</taxon>
        <taxon>Alvinellidae</taxon>
        <taxon>Paralvinella</taxon>
    </lineage>
</organism>
<comment type="caution">
    <text evidence="2">The sequence shown here is derived from an EMBL/GenBank/DDBJ whole genome shotgun (WGS) entry which is preliminary data.</text>
</comment>
<dbReference type="AlphaFoldDB" id="A0AAD9K1F2"/>
<dbReference type="InterPro" id="IPR003347">
    <property type="entry name" value="JmjC_dom"/>
</dbReference>